<protein>
    <recommendedName>
        <fullName evidence="3">DUF4145 domain-containing protein</fullName>
    </recommendedName>
</protein>
<organism evidence="1 2">
    <name type="scientific">Acinetobacter celticus</name>
    <dbReference type="NCBI Taxonomy" id="1891224"/>
    <lineage>
        <taxon>Bacteria</taxon>
        <taxon>Pseudomonadati</taxon>
        <taxon>Pseudomonadota</taxon>
        <taxon>Gammaproteobacteria</taxon>
        <taxon>Moraxellales</taxon>
        <taxon>Moraxellaceae</taxon>
        <taxon>Acinetobacter</taxon>
    </lineage>
</organism>
<evidence type="ECO:0000313" key="1">
    <source>
        <dbReference type="EMBL" id="ODA14199.1"/>
    </source>
</evidence>
<comment type="caution">
    <text evidence="1">The sequence shown here is derived from an EMBL/GenBank/DDBJ whole genome shotgun (WGS) entry which is preliminary data.</text>
</comment>
<dbReference type="Gene3D" id="1.20.120.330">
    <property type="entry name" value="Nucleotidyltransferases domain 2"/>
    <property type="match status" value="1"/>
</dbReference>
<accession>A0A1C3D076</accession>
<dbReference type="AlphaFoldDB" id="A0A1C3D076"/>
<dbReference type="EMBL" id="MBDL01000002">
    <property type="protein sequence ID" value="ODA14199.1"/>
    <property type="molecule type" value="Genomic_DNA"/>
</dbReference>
<dbReference type="STRING" id="1891224.BBP83_14040"/>
<proteinExistence type="predicted"/>
<keyword evidence="2" id="KW-1185">Reference proteome</keyword>
<evidence type="ECO:0000313" key="2">
    <source>
        <dbReference type="Proteomes" id="UP000186553"/>
    </source>
</evidence>
<dbReference type="OrthoDB" id="9814134at2"/>
<dbReference type="RefSeq" id="WP_068886011.1">
    <property type="nucleotide sequence ID" value="NZ_CBCRUU010000013.1"/>
</dbReference>
<sequence length="242" mass="28496">MNYDDDINELKLSAFEKNGLQVYRNYKNSFHKHEIKLFIEECDRGIYENLKDLEQVLDLIIKEDIKYLPIILCSFADECFERLLKRIIPEGVPGGAKSILDGFGSVSSFSNRIQIAYIFDLISKDILLELNSFRKIRNDFAHQWNLEESKKKLKNIINSRSIKIEELLIENGKISEELEEDEQWKCHLVFFVGRIYYESELYYNCIKKGLNPSTVLYSGEQTPKLFKEVTKLVHECLQKHRV</sequence>
<gene>
    <name evidence="1" type="ORF">BBP83_14040</name>
</gene>
<dbReference type="SUPFAM" id="SSF158668">
    <property type="entry name" value="MtlR-like"/>
    <property type="match status" value="1"/>
</dbReference>
<reference evidence="1 2" key="1">
    <citation type="submission" date="2016-07" db="EMBL/GenBank/DDBJ databases">
        <title>Acinetobacter sp. ANC 4603.</title>
        <authorList>
            <person name="Radolfova-Krizova L."/>
            <person name="Nemec A."/>
        </authorList>
    </citation>
    <scope>NUCLEOTIDE SEQUENCE [LARGE SCALE GENOMIC DNA]</scope>
    <source>
        <strain evidence="1 2">ANC 4603</strain>
    </source>
</reference>
<name>A0A1C3D076_9GAMM</name>
<evidence type="ECO:0008006" key="3">
    <source>
        <dbReference type="Google" id="ProtNLM"/>
    </source>
</evidence>
<dbReference type="InterPro" id="IPR038026">
    <property type="entry name" value="MtlR-like_sf"/>
</dbReference>
<dbReference type="Proteomes" id="UP000186553">
    <property type="component" value="Unassembled WGS sequence"/>
</dbReference>